<proteinExistence type="predicted"/>
<gene>
    <name evidence="1" type="ORF">B0H16DRAFT_1882983</name>
</gene>
<dbReference type="Proteomes" id="UP001215598">
    <property type="component" value="Unassembled WGS sequence"/>
</dbReference>
<comment type="caution">
    <text evidence="1">The sequence shown here is derived from an EMBL/GenBank/DDBJ whole genome shotgun (WGS) entry which is preliminary data.</text>
</comment>
<keyword evidence="2" id="KW-1185">Reference proteome</keyword>
<accession>A0AAD7JKZ9</accession>
<evidence type="ECO:0000313" key="2">
    <source>
        <dbReference type="Proteomes" id="UP001215598"/>
    </source>
</evidence>
<sequence>MSYCFCEKKATPPTQHKNPRPIDYPTSFEEDLYLSLSPEVDFGNCLDPGDDWLDLDSLDFDSLELDYPDDYEIVSAAEATQVFPSSVALVAALCAELRKSNTALSFLGTYTRDDSAAPTETVSVRTLAKSIKAEISAICGLHFHRVLPAAVIAGGVTVHSFCRRENNAGRGRASLGVLDVSVVQVGDGGGHTITVQFQLRSKK</sequence>
<protein>
    <submittedName>
        <fullName evidence="1">Uncharacterized protein</fullName>
    </submittedName>
</protein>
<name>A0AAD7JKZ9_9AGAR</name>
<organism evidence="1 2">
    <name type="scientific">Mycena metata</name>
    <dbReference type="NCBI Taxonomy" id="1033252"/>
    <lineage>
        <taxon>Eukaryota</taxon>
        <taxon>Fungi</taxon>
        <taxon>Dikarya</taxon>
        <taxon>Basidiomycota</taxon>
        <taxon>Agaricomycotina</taxon>
        <taxon>Agaricomycetes</taxon>
        <taxon>Agaricomycetidae</taxon>
        <taxon>Agaricales</taxon>
        <taxon>Marasmiineae</taxon>
        <taxon>Mycenaceae</taxon>
        <taxon>Mycena</taxon>
    </lineage>
</organism>
<evidence type="ECO:0000313" key="1">
    <source>
        <dbReference type="EMBL" id="KAJ7766168.1"/>
    </source>
</evidence>
<dbReference type="AlphaFoldDB" id="A0AAD7JKZ9"/>
<reference evidence="1" key="1">
    <citation type="submission" date="2023-03" db="EMBL/GenBank/DDBJ databases">
        <title>Massive genome expansion in bonnet fungi (Mycena s.s.) driven by repeated elements and novel gene families across ecological guilds.</title>
        <authorList>
            <consortium name="Lawrence Berkeley National Laboratory"/>
            <person name="Harder C.B."/>
            <person name="Miyauchi S."/>
            <person name="Viragh M."/>
            <person name="Kuo A."/>
            <person name="Thoen E."/>
            <person name="Andreopoulos B."/>
            <person name="Lu D."/>
            <person name="Skrede I."/>
            <person name="Drula E."/>
            <person name="Henrissat B."/>
            <person name="Morin E."/>
            <person name="Kohler A."/>
            <person name="Barry K."/>
            <person name="LaButti K."/>
            <person name="Morin E."/>
            <person name="Salamov A."/>
            <person name="Lipzen A."/>
            <person name="Mereny Z."/>
            <person name="Hegedus B."/>
            <person name="Baldrian P."/>
            <person name="Stursova M."/>
            <person name="Weitz H."/>
            <person name="Taylor A."/>
            <person name="Grigoriev I.V."/>
            <person name="Nagy L.G."/>
            <person name="Martin F."/>
            <person name="Kauserud H."/>
        </authorList>
    </citation>
    <scope>NUCLEOTIDE SEQUENCE</scope>
    <source>
        <strain evidence="1">CBHHK182m</strain>
    </source>
</reference>
<dbReference type="EMBL" id="JARKIB010000024">
    <property type="protein sequence ID" value="KAJ7766168.1"/>
    <property type="molecule type" value="Genomic_DNA"/>
</dbReference>